<evidence type="ECO:0000313" key="1">
    <source>
        <dbReference type="EMBL" id="KIK53384.1"/>
    </source>
</evidence>
<accession>A0A0D0BUX7</accession>
<keyword evidence="2" id="KW-1185">Reference proteome</keyword>
<organism evidence="1 2">
    <name type="scientific">Collybiopsis luxurians FD-317 M1</name>
    <dbReference type="NCBI Taxonomy" id="944289"/>
    <lineage>
        <taxon>Eukaryota</taxon>
        <taxon>Fungi</taxon>
        <taxon>Dikarya</taxon>
        <taxon>Basidiomycota</taxon>
        <taxon>Agaricomycotina</taxon>
        <taxon>Agaricomycetes</taxon>
        <taxon>Agaricomycetidae</taxon>
        <taxon>Agaricales</taxon>
        <taxon>Marasmiineae</taxon>
        <taxon>Omphalotaceae</taxon>
        <taxon>Collybiopsis</taxon>
        <taxon>Collybiopsis luxurians</taxon>
    </lineage>
</organism>
<protein>
    <submittedName>
        <fullName evidence="1">Unplaced genomic scaffold GYMLUscaffold_82, whole genome shotgun sequence</fullName>
    </submittedName>
</protein>
<name>A0A0D0BUX7_9AGAR</name>
<proteinExistence type="predicted"/>
<dbReference type="OrthoDB" id="3269001at2759"/>
<dbReference type="Proteomes" id="UP000053593">
    <property type="component" value="Unassembled WGS sequence"/>
</dbReference>
<reference evidence="1 2" key="1">
    <citation type="submission" date="2014-04" db="EMBL/GenBank/DDBJ databases">
        <title>Evolutionary Origins and Diversification of the Mycorrhizal Mutualists.</title>
        <authorList>
            <consortium name="DOE Joint Genome Institute"/>
            <consortium name="Mycorrhizal Genomics Consortium"/>
            <person name="Kohler A."/>
            <person name="Kuo A."/>
            <person name="Nagy L.G."/>
            <person name="Floudas D."/>
            <person name="Copeland A."/>
            <person name="Barry K.W."/>
            <person name="Cichocki N."/>
            <person name="Veneault-Fourrey C."/>
            <person name="LaButti K."/>
            <person name="Lindquist E.A."/>
            <person name="Lipzen A."/>
            <person name="Lundell T."/>
            <person name="Morin E."/>
            <person name="Murat C."/>
            <person name="Riley R."/>
            <person name="Ohm R."/>
            <person name="Sun H."/>
            <person name="Tunlid A."/>
            <person name="Henrissat B."/>
            <person name="Grigoriev I.V."/>
            <person name="Hibbett D.S."/>
            <person name="Martin F."/>
        </authorList>
    </citation>
    <scope>NUCLEOTIDE SEQUENCE [LARGE SCALE GENOMIC DNA]</scope>
    <source>
        <strain evidence="1 2">FD-317 M1</strain>
    </source>
</reference>
<dbReference type="AlphaFoldDB" id="A0A0D0BUX7"/>
<evidence type="ECO:0000313" key="2">
    <source>
        <dbReference type="Proteomes" id="UP000053593"/>
    </source>
</evidence>
<dbReference type="HOGENOM" id="CLU_067870_0_0_1"/>
<sequence length="184" mass="21156">MSWWCFPFEHLIGTPQKINTNDHIGGMMEATIIKAVTHSANICHWLHQPDCPESVRQLKPMKGPRHAHAKWDSVNFSCYSMHASNTTIIYRPSQTERPIRGQIQDIISISTSNEFTVQLCVRHFECLSKLLYDPFVHYPYLLATTYSSELQEKVDAINLDDIVAHAAHFNYSLDRTVLVNLSRD</sequence>
<dbReference type="EMBL" id="KN834830">
    <property type="protein sequence ID" value="KIK53384.1"/>
    <property type="molecule type" value="Genomic_DNA"/>
</dbReference>
<gene>
    <name evidence="1" type="ORF">GYMLUDRAFT_77481</name>
</gene>